<proteinExistence type="predicted"/>
<dbReference type="NCBIfam" id="TIGR01128">
    <property type="entry name" value="holA"/>
    <property type="match status" value="1"/>
</dbReference>
<sequence length="174" mass="19218">MFYILYGEDDFSIHQALGEIKEGLGDAGTLAVNTVSLDGEHLTLNELRHNCNTVPFLAPYRLVVVKGLLKHFEPGTSKLHPGRAITQADGRLGEWKDLPCCIEQITPTTVLVLIDGKLNKQNPLLKELSPLAELRIFSLLRGRRLTPWIQQWVTGKNGTITPEATNLLAELIGG</sequence>
<dbReference type="InterPro" id="IPR005790">
    <property type="entry name" value="DNA_polIII_delta"/>
</dbReference>
<dbReference type="GO" id="GO:0009360">
    <property type="term" value="C:DNA polymerase III complex"/>
    <property type="evidence" value="ECO:0007669"/>
    <property type="project" value="InterPro"/>
</dbReference>
<dbReference type="SUPFAM" id="SSF52540">
    <property type="entry name" value="P-loop containing nucleoside triphosphate hydrolases"/>
    <property type="match status" value="1"/>
</dbReference>
<feature type="non-terminal residue" evidence="6">
    <location>
        <position position="174"/>
    </location>
</feature>
<dbReference type="AlphaFoldDB" id="X0W492"/>
<evidence type="ECO:0000256" key="3">
    <source>
        <dbReference type="ARBA" id="ARBA00022705"/>
    </source>
</evidence>
<gene>
    <name evidence="6" type="ORF">S01H1_32985</name>
</gene>
<keyword evidence="2" id="KW-0548">Nucleotidyltransferase</keyword>
<dbReference type="InterPro" id="IPR027417">
    <property type="entry name" value="P-loop_NTPase"/>
</dbReference>
<dbReference type="EMBL" id="BARS01020457">
    <property type="protein sequence ID" value="GAG07511.1"/>
    <property type="molecule type" value="Genomic_DNA"/>
</dbReference>
<comment type="caution">
    <text evidence="6">The sequence shown here is derived from an EMBL/GenBank/DDBJ whole genome shotgun (WGS) entry which is preliminary data.</text>
</comment>
<keyword evidence="3" id="KW-0235">DNA replication</keyword>
<evidence type="ECO:0000256" key="1">
    <source>
        <dbReference type="ARBA" id="ARBA00022679"/>
    </source>
</evidence>
<dbReference type="InterPro" id="IPR010372">
    <property type="entry name" value="DNA_pol3_delta_N"/>
</dbReference>
<dbReference type="PANTHER" id="PTHR34388:SF1">
    <property type="entry name" value="DNA POLYMERASE III SUBUNIT DELTA"/>
    <property type="match status" value="1"/>
</dbReference>
<dbReference type="GO" id="GO:0003887">
    <property type="term" value="F:DNA-directed DNA polymerase activity"/>
    <property type="evidence" value="ECO:0007669"/>
    <property type="project" value="UniProtKB-KW"/>
</dbReference>
<evidence type="ECO:0000313" key="6">
    <source>
        <dbReference type="EMBL" id="GAG07511.1"/>
    </source>
</evidence>
<evidence type="ECO:0000259" key="5">
    <source>
        <dbReference type="Pfam" id="PF06144"/>
    </source>
</evidence>
<dbReference type="Pfam" id="PF06144">
    <property type="entry name" value="DNA_pol3_delta"/>
    <property type="match status" value="1"/>
</dbReference>
<keyword evidence="4" id="KW-0239">DNA-directed DNA polymerase</keyword>
<evidence type="ECO:0000256" key="4">
    <source>
        <dbReference type="ARBA" id="ARBA00022932"/>
    </source>
</evidence>
<accession>X0W492</accession>
<organism evidence="6">
    <name type="scientific">marine sediment metagenome</name>
    <dbReference type="NCBI Taxonomy" id="412755"/>
    <lineage>
        <taxon>unclassified sequences</taxon>
        <taxon>metagenomes</taxon>
        <taxon>ecological metagenomes</taxon>
    </lineage>
</organism>
<dbReference type="GO" id="GO:0006261">
    <property type="term" value="P:DNA-templated DNA replication"/>
    <property type="evidence" value="ECO:0007669"/>
    <property type="project" value="TreeGrafter"/>
</dbReference>
<evidence type="ECO:0000256" key="2">
    <source>
        <dbReference type="ARBA" id="ARBA00022695"/>
    </source>
</evidence>
<dbReference type="PANTHER" id="PTHR34388">
    <property type="entry name" value="DNA POLYMERASE III SUBUNIT DELTA"/>
    <property type="match status" value="1"/>
</dbReference>
<feature type="domain" description="DNA polymerase III delta N-terminal" evidence="5">
    <location>
        <begin position="3"/>
        <end position="129"/>
    </location>
</feature>
<protein>
    <recommendedName>
        <fullName evidence="5">DNA polymerase III delta N-terminal domain-containing protein</fullName>
    </recommendedName>
</protein>
<dbReference type="Gene3D" id="3.40.50.300">
    <property type="entry name" value="P-loop containing nucleotide triphosphate hydrolases"/>
    <property type="match status" value="1"/>
</dbReference>
<keyword evidence="1" id="KW-0808">Transferase</keyword>
<name>X0W492_9ZZZZ</name>
<reference evidence="6" key="1">
    <citation type="journal article" date="2014" name="Front. Microbiol.">
        <title>High frequency of phylogenetically diverse reductive dehalogenase-homologous genes in deep subseafloor sedimentary metagenomes.</title>
        <authorList>
            <person name="Kawai M."/>
            <person name="Futagami T."/>
            <person name="Toyoda A."/>
            <person name="Takaki Y."/>
            <person name="Nishi S."/>
            <person name="Hori S."/>
            <person name="Arai W."/>
            <person name="Tsubouchi T."/>
            <person name="Morono Y."/>
            <person name="Uchiyama I."/>
            <person name="Ito T."/>
            <person name="Fujiyama A."/>
            <person name="Inagaki F."/>
            <person name="Takami H."/>
        </authorList>
    </citation>
    <scope>NUCLEOTIDE SEQUENCE</scope>
    <source>
        <strain evidence="6">Expedition CK06-06</strain>
    </source>
</reference>
<dbReference type="GO" id="GO:0003677">
    <property type="term" value="F:DNA binding"/>
    <property type="evidence" value="ECO:0007669"/>
    <property type="project" value="InterPro"/>
</dbReference>